<dbReference type="Pfam" id="PF00106">
    <property type="entry name" value="adh_short"/>
    <property type="match status" value="1"/>
</dbReference>
<dbReference type="Proteomes" id="UP000297535">
    <property type="component" value="Unassembled WGS sequence"/>
</dbReference>
<reference evidence="4 5" key="1">
    <citation type="submission" date="2019-04" db="EMBL/GenBank/DDBJ databases">
        <authorList>
            <person name="Feng G."/>
            <person name="Zhu H."/>
        </authorList>
    </citation>
    <scope>NUCLEOTIDE SEQUENCE [LARGE SCALE GENOMIC DNA]</scope>
    <source>
        <strain evidence="4 5">6HR-1</strain>
    </source>
</reference>
<dbReference type="AlphaFoldDB" id="A0A4Z0NW90"/>
<evidence type="ECO:0000313" key="4">
    <source>
        <dbReference type="EMBL" id="TGE01720.1"/>
    </source>
</evidence>
<evidence type="ECO:0000256" key="1">
    <source>
        <dbReference type="ARBA" id="ARBA00006484"/>
    </source>
</evidence>
<dbReference type="CDD" id="cd05233">
    <property type="entry name" value="SDR_c"/>
    <property type="match status" value="1"/>
</dbReference>
<dbReference type="Gene3D" id="3.40.50.720">
    <property type="entry name" value="NAD(P)-binding Rossmann-like Domain"/>
    <property type="match status" value="1"/>
</dbReference>
<comment type="similarity">
    <text evidence="1">Belongs to the short-chain dehydrogenases/reductases (SDR) family.</text>
</comment>
<dbReference type="SUPFAM" id="SSF51735">
    <property type="entry name" value="NAD(P)-binding Rossmann-fold domains"/>
    <property type="match status" value="1"/>
</dbReference>
<dbReference type="OrthoDB" id="4690547at2"/>
<protein>
    <submittedName>
        <fullName evidence="4">SDR family NAD(P)-dependent oxidoreductase</fullName>
    </submittedName>
</protein>
<gene>
    <name evidence="4" type="ORF">EU555_03335</name>
</gene>
<organism evidence="4 5">
    <name type="scientific">Methylobacterium nonmethylotrophicum</name>
    <dbReference type="NCBI Taxonomy" id="1141884"/>
    <lineage>
        <taxon>Bacteria</taxon>
        <taxon>Pseudomonadati</taxon>
        <taxon>Pseudomonadota</taxon>
        <taxon>Alphaproteobacteria</taxon>
        <taxon>Hyphomicrobiales</taxon>
        <taxon>Methylobacteriaceae</taxon>
        <taxon>Methylobacterium</taxon>
    </lineage>
</organism>
<accession>A0A4Z0NW90</accession>
<dbReference type="PANTHER" id="PTHR43008">
    <property type="entry name" value="BENZIL REDUCTASE"/>
    <property type="match status" value="1"/>
</dbReference>
<dbReference type="PANTHER" id="PTHR43008:SF7">
    <property type="entry name" value="SHORT CHAIN DEHYDROGENASE_REDUCTASE (AFU_ORTHOLOGUE AFUA_2G00830)"/>
    <property type="match status" value="1"/>
</dbReference>
<keyword evidence="2" id="KW-0560">Oxidoreductase</keyword>
<name>A0A4Z0NW90_9HYPH</name>
<sequence>MTHHPALAKGRVAVVTGAASGIGLSAATAFAQAGMRVVLADLAGEALTRAAAEVGSAAPGAGADVRAVPTDVTKPEALAALRREAESLGPVSLLMANAGIEAGGRFFSDAATWHRIIDTNLWGVINAIQAFVPAMIESGQPGAVIVTGSKQGITTPPGNTPYNVSKAGVKVTTEALAHELRERNSPVTAHLLIPGFVYTGLTRARGVTEKPAGAWTPEETVAFMLEKMAAGDFYILCPDNETTREMDEKRMRWSSDDVVRNRPALSRWHPDHKAAFAAHMEAPLEGGSTGADGGVKAAAATPASF</sequence>
<dbReference type="PRINTS" id="PR00081">
    <property type="entry name" value="GDHRDH"/>
</dbReference>
<evidence type="ECO:0000256" key="3">
    <source>
        <dbReference type="SAM" id="MobiDB-lite"/>
    </source>
</evidence>
<keyword evidence="5" id="KW-1185">Reference proteome</keyword>
<dbReference type="EMBL" id="SRLB01000002">
    <property type="protein sequence ID" value="TGE01720.1"/>
    <property type="molecule type" value="Genomic_DNA"/>
</dbReference>
<dbReference type="GO" id="GO:0050664">
    <property type="term" value="F:oxidoreductase activity, acting on NAD(P)H, oxygen as acceptor"/>
    <property type="evidence" value="ECO:0007669"/>
    <property type="project" value="TreeGrafter"/>
</dbReference>
<comment type="caution">
    <text evidence="4">The sequence shown here is derived from an EMBL/GenBank/DDBJ whole genome shotgun (WGS) entry which is preliminary data.</text>
</comment>
<evidence type="ECO:0000256" key="2">
    <source>
        <dbReference type="ARBA" id="ARBA00023002"/>
    </source>
</evidence>
<evidence type="ECO:0000313" key="5">
    <source>
        <dbReference type="Proteomes" id="UP000297535"/>
    </source>
</evidence>
<dbReference type="InterPro" id="IPR002347">
    <property type="entry name" value="SDR_fam"/>
</dbReference>
<dbReference type="InterPro" id="IPR036291">
    <property type="entry name" value="NAD(P)-bd_dom_sf"/>
</dbReference>
<feature type="region of interest" description="Disordered" evidence="3">
    <location>
        <begin position="285"/>
        <end position="305"/>
    </location>
</feature>
<dbReference type="RefSeq" id="WP_135413034.1">
    <property type="nucleotide sequence ID" value="NZ_SRLB01000002.1"/>
</dbReference>
<proteinExistence type="inferred from homology"/>